<dbReference type="PROSITE" id="PS50118">
    <property type="entry name" value="HMG_BOX_2"/>
    <property type="match status" value="1"/>
</dbReference>
<dbReference type="HOGENOM" id="CLU_1081888_0_0_1"/>
<accession>D6RJX4</accession>
<evidence type="ECO:0000313" key="7">
    <source>
        <dbReference type="Proteomes" id="UP000001861"/>
    </source>
</evidence>
<feature type="region of interest" description="Disordered" evidence="4">
    <location>
        <begin position="33"/>
        <end position="70"/>
    </location>
</feature>
<protein>
    <recommendedName>
        <fullName evidence="5">HMG box domain-containing protein</fullName>
    </recommendedName>
</protein>
<dbReference type="InterPro" id="IPR051356">
    <property type="entry name" value="SOX/SOX-like_TF"/>
</dbReference>
<dbReference type="GO" id="GO:0000978">
    <property type="term" value="F:RNA polymerase II cis-regulatory region sequence-specific DNA binding"/>
    <property type="evidence" value="ECO:0007669"/>
    <property type="project" value="TreeGrafter"/>
</dbReference>
<dbReference type="PANTHER" id="PTHR45789">
    <property type="entry name" value="FI18025P1"/>
    <property type="match status" value="1"/>
</dbReference>
<dbReference type="PANTHER" id="PTHR45789:SF2">
    <property type="entry name" value="FI18025P1"/>
    <property type="match status" value="1"/>
</dbReference>
<dbReference type="Proteomes" id="UP000001861">
    <property type="component" value="Unassembled WGS sequence"/>
</dbReference>
<dbReference type="AlphaFoldDB" id="D6RJX4"/>
<dbReference type="RefSeq" id="XP_002912147.1">
    <property type="nucleotide sequence ID" value="XM_002912101.1"/>
</dbReference>
<proteinExistence type="predicted"/>
<keyword evidence="1 3" id="KW-0238">DNA-binding</keyword>
<dbReference type="InterPro" id="IPR009071">
    <property type="entry name" value="HMG_box_dom"/>
</dbReference>
<comment type="caution">
    <text evidence="6">The sequence shown here is derived from an EMBL/GenBank/DDBJ whole genome shotgun (WGS) entry which is preliminary data.</text>
</comment>
<keyword evidence="2 3" id="KW-0539">Nucleus</keyword>
<feature type="domain" description="HMG box" evidence="5">
    <location>
        <begin position="69"/>
        <end position="139"/>
    </location>
</feature>
<dbReference type="InterPro" id="IPR036910">
    <property type="entry name" value="HMG_box_dom_sf"/>
</dbReference>
<evidence type="ECO:0000256" key="1">
    <source>
        <dbReference type="ARBA" id="ARBA00023125"/>
    </source>
</evidence>
<dbReference type="Gene3D" id="1.10.30.10">
    <property type="entry name" value="High mobility group box domain"/>
    <property type="match status" value="1"/>
</dbReference>
<evidence type="ECO:0000256" key="3">
    <source>
        <dbReference type="PROSITE-ProRule" id="PRU00267"/>
    </source>
</evidence>
<dbReference type="KEGG" id="cci:CC1G_13679"/>
<dbReference type="InParanoid" id="D6RJX4"/>
<dbReference type="GO" id="GO:0000981">
    <property type="term" value="F:DNA-binding transcription factor activity, RNA polymerase II-specific"/>
    <property type="evidence" value="ECO:0007669"/>
    <property type="project" value="TreeGrafter"/>
</dbReference>
<feature type="compositionally biased region" description="Low complexity" evidence="4">
    <location>
        <begin position="33"/>
        <end position="46"/>
    </location>
</feature>
<evidence type="ECO:0000259" key="5">
    <source>
        <dbReference type="PROSITE" id="PS50118"/>
    </source>
</evidence>
<dbReference type="GO" id="GO:0005634">
    <property type="term" value="C:nucleus"/>
    <property type="evidence" value="ECO:0007669"/>
    <property type="project" value="UniProtKB-UniRule"/>
</dbReference>
<name>D6RJX4_COPC7</name>
<dbReference type="CDD" id="cd01389">
    <property type="entry name" value="HMG-box_ROX1-like"/>
    <property type="match status" value="1"/>
</dbReference>
<gene>
    <name evidence="6" type="ORF">CC1G_13679</name>
</gene>
<evidence type="ECO:0000313" key="6">
    <source>
        <dbReference type="EMBL" id="EFI28653.1"/>
    </source>
</evidence>
<dbReference type="OMA" id="FHASDGH"/>
<dbReference type="OrthoDB" id="6247875at2759"/>
<reference evidence="6 7" key="1">
    <citation type="journal article" date="2010" name="Proc. Natl. Acad. Sci. U.S.A.">
        <title>Insights into evolution of multicellular fungi from the assembled chromosomes of the mushroom Coprinopsis cinerea (Coprinus cinereus).</title>
        <authorList>
            <person name="Stajich J.E."/>
            <person name="Wilke S.K."/>
            <person name="Ahren D."/>
            <person name="Au C.H."/>
            <person name="Birren B.W."/>
            <person name="Borodovsky M."/>
            <person name="Burns C."/>
            <person name="Canback B."/>
            <person name="Casselton L.A."/>
            <person name="Cheng C.K."/>
            <person name="Deng J."/>
            <person name="Dietrich F.S."/>
            <person name="Fargo D.C."/>
            <person name="Farman M.L."/>
            <person name="Gathman A.C."/>
            <person name="Goldberg J."/>
            <person name="Guigo R."/>
            <person name="Hoegger P.J."/>
            <person name="Hooker J.B."/>
            <person name="Huggins A."/>
            <person name="James T.Y."/>
            <person name="Kamada T."/>
            <person name="Kilaru S."/>
            <person name="Kodira C."/>
            <person name="Kues U."/>
            <person name="Kupfer D."/>
            <person name="Kwan H.S."/>
            <person name="Lomsadze A."/>
            <person name="Li W."/>
            <person name="Lilly W.W."/>
            <person name="Ma L.J."/>
            <person name="Mackey A.J."/>
            <person name="Manning G."/>
            <person name="Martin F."/>
            <person name="Muraguchi H."/>
            <person name="Natvig D.O."/>
            <person name="Palmerini H."/>
            <person name="Ramesh M.A."/>
            <person name="Rehmeyer C.J."/>
            <person name="Roe B.A."/>
            <person name="Shenoy N."/>
            <person name="Stanke M."/>
            <person name="Ter-Hovhannisyan V."/>
            <person name="Tunlid A."/>
            <person name="Velagapudi R."/>
            <person name="Vision T.J."/>
            <person name="Zeng Q."/>
            <person name="Zolan M.E."/>
            <person name="Pukkila P.J."/>
        </authorList>
    </citation>
    <scope>NUCLEOTIDE SEQUENCE [LARGE SCALE GENOMIC DNA]</scope>
    <source>
        <strain evidence="7">Okayama-7 / 130 / ATCC MYA-4618 / FGSC 9003</strain>
    </source>
</reference>
<evidence type="ECO:0000256" key="2">
    <source>
        <dbReference type="ARBA" id="ARBA00023242"/>
    </source>
</evidence>
<dbReference type="SMART" id="SM00398">
    <property type="entry name" value="HMG"/>
    <property type="match status" value="1"/>
</dbReference>
<feature type="DNA-binding region" description="HMG box" evidence="3">
    <location>
        <begin position="69"/>
        <end position="139"/>
    </location>
</feature>
<dbReference type="SUPFAM" id="SSF47095">
    <property type="entry name" value="HMG-box"/>
    <property type="match status" value="1"/>
</dbReference>
<dbReference type="EMBL" id="AACS02000001">
    <property type="protein sequence ID" value="EFI28653.1"/>
    <property type="molecule type" value="Genomic_DNA"/>
</dbReference>
<dbReference type="GeneID" id="6018155"/>
<evidence type="ECO:0000256" key="4">
    <source>
        <dbReference type="SAM" id="MobiDB-lite"/>
    </source>
</evidence>
<dbReference type="Pfam" id="PF00505">
    <property type="entry name" value="HMG_box"/>
    <property type="match status" value="1"/>
</dbReference>
<dbReference type="eggNOG" id="KOG0527">
    <property type="taxonomic scope" value="Eukaryota"/>
</dbReference>
<organism evidence="6 7">
    <name type="scientific">Coprinopsis cinerea (strain Okayama-7 / 130 / ATCC MYA-4618 / FGSC 9003)</name>
    <name type="common">Inky cap fungus</name>
    <name type="synonym">Hormographiella aspergillata</name>
    <dbReference type="NCBI Taxonomy" id="240176"/>
    <lineage>
        <taxon>Eukaryota</taxon>
        <taxon>Fungi</taxon>
        <taxon>Dikarya</taxon>
        <taxon>Basidiomycota</taxon>
        <taxon>Agaricomycotina</taxon>
        <taxon>Agaricomycetes</taxon>
        <taxon>Agaricomycetidae</taxon>
        <taxon>Agaricales</taxon>
        <taxon>Agaricineae</taxon>
        <taxon>Psathyrellaceae</taxon>
        <taxon>Coprinopsis</taxon>
    </lineage>
</organism>
<dbReference type="VEuPathDB" id="FungiDB:CC1G_13679"/>
<sequence>MQGVDSCYHIPQGYWDDRQAPAYHIASPPGCDSPVSTYSDSSLSSNPSPPTFSRPLSRASQPKKAKSHISRPPNAFLLFRSDFWAREKLKANPVERDHRDISRIAAHCWRNLDLATKQVYQRRALHLRELHQQQYPDYKYTPARKARMMKKSKDLSEEDERCARLAAIVMPDVVASTRSNMNLSHTSTPHLHVHQVDSAAVQHQSMSASPNALGLHFQSRDAHSLSPSDTQTHVDALIYQIYGCSESELQEIYDIFR</sequence>
<keyword evidence="7" id="KW-1185">Reference proteome</keyword>